<feature type="compositionally biased region" description="Basic and acidic residues" evidence="4">
    <location>
        <begin position="353"/>
        <end position="375"/>
    </location>
</feature>
<sequence length="385" mass="43643">MVKAGSSTPPTPTKATKPENRLKRSTPFISNIRFRTSLPEVPCDPKMLVAVLQPDKLSQFNITTLEQDMRQDLILESGVGIPLSLLDTQRYAVPDVIEPLAPEDAALVMGPATEEGSGAVKTRERLRGEGAELSWLMRTTYIANEMEERRQQRSAEKPGTADGQGDFIDRDAQIAAIEASFEEARTPPVHIRDPSLTPVEIMPVLPDLDRWRENYVRMAFDGEPTADHDRLASLPSEAVKRIAEHAIMKSFTLQGDQHRKEQKFVAYMLPMEDPVQRNSNEPSSSRGDAEDSTSYEWVREYNYRVHNTEDHRTYWFHCQNGRVTYTDLSTKLSLFKRGKQATTQAFQRPSEVTLKRRERSAGEEEVGRKRLRDLTGDDDPDVQEG</sequence>
<feature type="compositionally biased region" description="Acidic residues" evidence="4">
    <location>
        <begin position="376"/>
        <end position="385"/>
    </location>
</feature>
<organism evidence="5 6">
    <name type="scientific">Coccomyxa subellipsoidea</name>
    <dbReference type="NCBI Taxonomy" id="248742"/>
    <lineage>
        <taxon>Eukaryota</taxon>
        <taxon>Viridiplantae</taxon>
        <taxon>Chlorophyta</taxon>
        <taxon>core chlorophytes</taxon>
        <taxon>Trebouxiophyceae</taxon>
        <taxon>Trebouxiophyceae incertae sedis</taxon>
        <taxon>Coccomyxaceae</taxon>
        <taxon>Coccomyxa</taxon>
    </lineage>
</organism>
<gene>
    <name evidence="5" type="ORF">WJX75_003388</name>
</gene>
<evidence type="ECO:0000256" key="3">
    <source>
        <dbReference type="ARBA" id="ARBA00023242"/>
    </source>
</evidence>
<dbReference type="Pfam" id="PF03985">
    <property type="entry name" value="Paf1"/>
    <property type="match status" value="1"/>
</dbReference>
<comment type="caution">
    <text evidence="5">The sequence shown here is derived from an EMBL/GenBank/DDBJ whole genome shotgun (WGS) entry which is preliminary data.</text>
</comment>
<name>A0ABR2YVR3_9CHLO</name>
<keyword evidence="3" id="KW-0539">Nucleus</keyword>
<comment type="subcellular location">
    <subcellularLocation>
        <location evidence="1">Nucleus</location>
    </subcellularLocation>
</comment>
<protein>
    <submittedName>
        <fullName evidence="5">Uncharacterized protein</fullName>
    </submittedName>
</protein>
<evidence type="ECO:0000313" key="6">
    <source>
        <dbReference type="Proteomes" id="UP001491310"/>
    </source>
</evidence>
<dbReference type="InterPro" id="IPR007133">
    <property type="entry name" value="RNA_pol_II-assoc_Paf1"/>
</dbReference>
<evidence type="ECO:0000256" key="1">
    <source>
        <dbReference type="ARBA" id="ARBA00004123"/>
    </source>
</evidence>
<comment type="similarity">
    <text evidence="2">Belongs to the PAF1 family.</text>
</comment>
<feature type="region of interest" description="Disordered" evidence="4">
    <location>
        <begin position="272"/>
        <end position="292"/>
    </location>
</feature>
<dbReference type="EMBL" id="JALJOT010000004">
    <property type="protein sequence ID" value="KAK9915732.1"/>
    <property type="molecule type" value="Genomic_DNA"/>
</dbReference>
<dbReference type="PANTHER" id="PTHR23188:SF12">
    <property type="entry name" value="RNA POLYMERASE II-ASSOCIATED FACTOR 1 HOMOLOG"/>
    <property type="match status" value="1"/>
</dbReference>
<feature type="compositionally biased region" description="Basic and acidic residues" evidence="4">
    <location>
        <begin position="147"/>
        <end position="156"/>
    </location>
</feature>
<dbReference type="PANTHER" id="PTHR23188">
    <property type="entry name" value="RNA POLYMERASE II-ASSOCIATED FACTOR 1 HOMOLOG"/>
    <property type="match status" value="1"/>
</dbReference>
<evidence type="ECO:0000256" key="2">
    <source>
        <dbReference type="ARBA" id="ARBA00007560"/>
    </source>
</evidence>
<proteinExistence type="inferred from homology"/>
<dbReference type="Proteomes" id="UP001491310">
    <property type="component" value="Unassembled WGS sequence"/>
</dbReference>
<evidence type="ECO:0000313" key="5">
    <source>
        <dbReference type="EMBL" id="KAK9915732.1"/>
    </source>
</evidence>
<reference evidence="5 6" key="1">
    <citation type="journal article" date="2024" name="Nat. Commun.">
        <title>Phylogenomics reveals the evolutionary origins of lichenization in chlorophyte algae.</title>
        <authorList>
            <person name="Puginier C."/>
            <person name="Libourel C."/>
            <person name="Otte J."/>
            <person name="Skaloud P."/>
            <person name="Haon M."/>
            <person name="Grisel S."/>
            <person name="Petersen M."/>
            <person name="Berrin J.G."/>
            <person name="Delaux P.M."/>
            <person name="Dal Grande F."/>
            <person name="Keller J."/>
        </authorList>
    </citation>
    <scope>NUCLEOTIDE SEQUENCE [LARGE SCALE GENOMIC DNA]</scope>
    <source>
        <strain evidence="5 6">SAG 216-7</strain>
    </source>
</reference>
<feature type="region of interest" description="Disordered" evidence="4">
    <location>
        <begin position="1"/>
        <end position="22"/>
    </location>
</feature>
<evidence type="ECO:0000256" key="4">
    <source>
        <dbReference type="SAM" id="MobiDB-lite"/>
    </source>
</evidence>
<feature type="compositionally biased region" description="Polar residues" evidence="4">
    <location>
        <begin position="276"/>
        <end position="286"/>
    </location>
</feature>
<feature type="region of interest" description="Disordered" evidence="4">
    <location>
        <begin position="147"/>
        <end position="166"/>
    </location>
</feature>
<keyword evidence="6" id="KW-1185">Reference proteome</keyword>
<feature type="region of interest" description="Disordered" evidence="4">
    <location>
        <begin position="346"/>
        <end position="385"/>
    </location>
</feature>
<accession>A0ABR2YVR3</accession>